<dbReference type="RefSeq" id="XP_072554195.1">
    <property type="nucleotide sequence ID" value="XM_072698094.1"/>
</dbReference>
<dbReference type="InterPro" id="IPR039352">
    <property type="entry name" value="BEAN1"/>
</dbReference>
<dbReference type="GeneID" id="140578144"/>
<evidence type="ECO:0000313" key="3">
    <source>
        <dbReference type="Proteomes" id="UP000261540"/>
    </source>
</evidence>
<dbReference type="PANTHER" id="PTHR36464:SF1">
    <property type="entry name" value="PROTEIN BEAN1"/>
    <property type="match status" value="1"/>
</dbReference>
<dbReference type="PANTHER" id="PTHR36464">
    <property type="entry name" value="PROTEIN BEAN1"/>
    <property type="match status" value="1"/>
</dbReference>
<name>A0A3B3QQF3_9TELE</name>
<reference evidence="2" key="1">
    <citation type="submission" date="2025-08" db="UniProtKB">
        <authorList>
            <consortium name="Ensembl"/>
        </authorList>
    </citation>
    <scope>IDENTIFICATION</scope>
</reference>
<keyword evidence="1" id="KW-0812">Transmembrane</keyword>
<dbReference type="RefSeq" id="XP_072554194.1">
    <property type="nucleotide sequence ID" value="XM_072698093.1"/>
</dbReference>
<protein>
    <submittedName>
        <fullName evidence="2">Brain expressed, associated with NEDD4, 1</fullName>
    </submittedName>
</protein>
<dbReference type="RefSeq" id="XP_023694044.1">
    <property type="nucleotide sequence ID" value="XM_023838276.2"/>
</dbReference>
<dbReference type="RefSeq" id="XP_023694045.1">
    <property type="nucleotide sequence ID" value="XM_023838277.2"/>
</dbReference>
<dbReference type="AlphaFoldDB" id="A0A3B3QQF3"/>
<keyword evidence="3" id="KW-1185">Reference proteome</keyword>
<dbReference type="Proteomes" id="UP000261540">
    <property type="component" value="Unplaced"/>
</dbReference>
<keyword evidence="1" id="KW-1133">Transmembrane helix</keyword>
<dbReference type="Ensembl" id="ENSPKIT00000032157.1">
    <property type="protein sequence ID" value="ENSPKIP00000008084.1"/>
    <property type="gene ID" value="ENSPKIG00000023737.1"/>
</dbReference>
<accession>A0A3B3QQF3</accession>
<organism evidence="2 3">
    <name type="scientific">Paramormyrops kingsleyae</name>
    <dbReference type="NCBI Taxonomy" id="1676925"/>
    <lineage>
        <taxon>Eukaryota</taxon>
        <taxon>Metazoa</taxon>
        <taxon>Chordata</taxon>
        <taxon>Craniata</taxon>
        <taxon>Vertebrata</taxon>
        <taxon>Euteleostomi</taxon>
        <taxon>Actinopterygii</taxon>
        <taxon>Neopterygii</taxon>
        <taxon>Teleostei</taxon>
        <taxon>Osteoglossocephala</taxon>
        <taxon>Osteoglossomorpha</taxon>
        <taxon>Osteoglossiformes</taxon>
        <taxon>Mormyridae</taxon>
        <taxon>Paramormyrops</taxon>
    </lineage>
</organism>
<feature type="transmembrane region" description="Helical" evidence="1">
    <location>
        <begin position="63"/>
        <end position="86"/>
    </location>
</feature>
<dbReference type="STRING" id="1676925.ENSPKIP00000008084"/>
<proteinExistence type="predicted"/>
<keyword evidence="1" id="KW-0472">Membrane</keyword>
<dbReference type="GeneID" id="111857422"/>
<sequence>MSKAELGKQLFKCLKCHYKKNSRRDFMLMKIVCSVSSNLSSQAHDYTDCREGGAEASLMVSPLVVAGIVIGLVLFLSCVTIIVGSLRKDGRLHNPHLRPRDVSDGLSHGGSVGELRWTCIAEFPPAFDFSSYAESPSHGNMMYPDAPPHYEECVRPGATEIYLPTDDPPPYSLTDPCLGGALLDELGEQWGGASWLMGSTGVPYVPGLPLASVSLSGLPLEDVPPYEAIVRSQNQHIPLIPTDLLKHTVADGSPRGPTTDRIL</sequence>
<dbReference type="GeneTree" id="ENSGT00940000165226"/>
<evidence type="ECO:0000313" key="2">
    <source>
        <dbReference type="Ensembl" id="ENSPKIP00000008084.1"/>
    </source>
</evidence>
<reference evidence="2" key="2">
    <citation type="submission" date="2025-09" db="UniProtKB">
        <authorList>
            <consortium name="Ensembl"/>
        </authorList>
    </citation>
    <scope>IDENTIFICATION</scope>
</reference>
<evidence type="ECO:0000256" key="1">
    <source>
        <dbReference type="SAM" id="Phobius"/>
    </source>
</evidence>